<dbReference type="GO" id="GO:0046872">
    <property type="term" value="F:metal ion binding"/>
    <property type="evidence" value="ECO:0007669"/>
    <property type="project" value="UniProtKB-KW"/>
</dbReference>
<dbReference type="PROSITE" id="PS51007">
    <property type="entry name" value="CYTC"/>
    <property type="match status" value="1"/>
</dbReference>
<dbReference type="SUPFAM" id="SSF69318">
    <property type="entry name" value="Integrin alpha N-terminal domain"/>
    <property type="match status" value="1"/>
</dbReference>
<evidence type="ECO:0000313" key="8">
    <source>
        <dbReference type="Proteomes" id="UP000249645"/>
    </source>
</evidence>
<dbReference type="PANTHER" id="PTHR44103:SF1">
    <property type="entry name" value="PROPROTEIN CONVERTASE P"/>
    <property type="match status" value="1"/>
</dbReference>
<evidence type="ECO:0000256" key="1">
    <source>
        <dbReference type="ARBA" id="ARBA00022723"/>
    </source>
</evidence>
<keyword evidence="2" id="KW-0732">Signal</keyword>
<dbReference type="InterPro" id="IPR013517">
    <property type="entry name" value="FG-GAP"/>
</dbReference>
<sequence length="566" mass="64065">MRLVKVRLLQQQMIPCILYHKRLLQKQMALLNKILGIKILIVLVRKAFGNQLNFFAKSFSQKLRFVNMKKVYFLYSLFVLIVIIISCKQNSNKESGEILTKTYCGACHLAPTPSLLTKASWEKVLPVMSNFMGLKYSGDSVVELTGAQKYEDTATLPSRVFISPSDFQKIAKYLLENAPDSFMVEKHKSFDTTTTFKVFSPQTEGLPFTTAIAYDSIGKSICIGSATTRSLEVYNLQMQKQRSISVENMVTACSIGQNDYQITNIGAFKPEPNSVSGNVMLLDRNPKSKPIKILDSLNRAVDSHIVDLDNDGKRDILVDEFGFLKGTYSWYKNMGNGQYTKNILRYTPGALRSYVEEENGDGLMDIWTLFGQAREGISLFVNKGNGRFEEKTILQFPSVYGSTYFELVDMNGDGKKDIVYTCGDNNDYSSILKPYHGIYIYLNEGNYNYKLAKFIHLDGCYKAVVKDFNKDGILDIASIAYFADYVNHPEESFTYFEGKGKLEYRPSIIKSLPLGRWVCMDVNDLDGDGDLDILLGNLAADYLGRKDWQQMWMSAPAFVKIINTTK</sequence>
<evidence type="ECO:0000256" key="2">
    <source>
        <dbReference type="ARBA" id="ARBA00022729"/>
    </source>
</evidence>
<keyword evidence="5" id="KW-1133">Transmembrane helix</keyword>
<accession>A0A2W5FAQ1</accession>
<feature type="domain" description="Cytochrome c" evidence="6">
    <location>
        <begin position="91"/>
        <end position="178"/>
    </location>
</feature>
<keyword evidence="3 4" id="KW-0408">Iron</keyword>
<reference evidence="7 8" key="1">
    <citation type="submission" date="2017-11" db="EMBL/GenBank/DDBJ databases">
        <title>Infants hospitalized years apart are colonized by the same room-sourced microbial strains.</title>
        <authorList>
            <person name="Brooks B."/>
            <person name="Olm M.R."/>
            <person name="Firek B.A."/>
            <person name="Baker R."/>
            <person name="Thomas B.C."/>
            <person name="Morowitz M.J."/>
            <person name="Banfield J.F."/>
        </authorList>
    </citation>
    <scope>NUCLEOTIDE SEQUENCE [LARGE SCALE GENOMIC DNA]</scope>
    <source>
        <strain evidence="7">S2_009_000_R2_76</strain>
    </source>
</reference>
<dbReference type="GO" id="GO:0020037">
    <property type="term" value="F:heme binding"/>
    <property type="evidence" value="ECO:0007669"/>
    <property type="project" value="InterPro"/>
</dbReference>
<dbReference type="InterPro" id="IPR018588">
    <property type="entry name" value="Dihaem_cytochrome-c"/>
</dbReference>
<dbReference type="Gene3D" id="2.130.10.130">
    <property type="entry name" value="Integrin alpha, N-terminal"/>
    <property type="match status" value="1"/>
</dbReference>
<proteinExistence type="predicted"/>
<evidence type="ECO:0000256" key="4">
    <source>
        <dbReference type="PROSITE-ProRule" id="PRU00433"/>
    </source>
</evidence>
<evidence type="ECO:0000259" key="6">
    <source>
        <dbReference type="PROSITE" id="PS51007"/>
    </source>
</evidence>
<keyword evidence="5" id="KW-0472">Membrane</keyword>
<dbReference type="PANTHER" id="PTHR44103">
    <property type="entry name" value="PROPROTEIN CONVERTASE P"/>
    <property type="match status" value="1"/>
</dbReference>
<evidence type="ECO:0000313" key="7">
    <source>
        <dbReference type="EMBL" id="PZP50787.1"/>
    </source>
</evidence>
<dbReference type="InterPro" id="IPR028994">
    <property type="entry name" value="Integrin_alpha_N"/>
</dbReference>
<dbReference type="Pfam" id="PF09626">
    <property type="entry name" value="DHC"/>
    <property type="match status" value="1"/>
</dbReference>
<evidence type="ECO:0000256" key="3">
    <source>
        <dbReference type="ARBA" id="ARBA00023004"/>
    </source>
</evidence>
<dbReference type="Proteomes" id="UP000249645">
    <property type="component" value="Unassembled WGS sequence"/>
</dbReference>
<organism evidence="7 8">
    <name type="scientific">Pseudopedobacter saltans</name>
    <dbReference type="NCBI Taxonomy" id="151895"/>
    <lineage>
        <taxon>Bacteria</taxon>
        <taxon>Pseudomonadati</taxon>
        <taxon>Bacteroidota</taxon>
        <taxon>Sphingobacteriia</taxon>
        <taxon>Sphingobacteriales</taxon>
        <taxon>Sphingobacteriaceae</taxon>
        <taxon>Pseudopedobacter</taxon>
    </lineage>
</organism>
<feature type="transmembrane region" description="Helical" evidence="5">
    <location>
        <begin position="68"/>
        <end position="87"/>
    </location>
</feature>
<gene>
    <name evidence="7" type="ORF">DI598_04770</name>
</gene>
<keyword evidence="1 4" id="KW-0479">Metal-binding</keyword>
<evidence type="ECO:0000256" key="5">
    <source>
        <dbReference type="SAM" id="Phobius"/>
    </source>
</evidence>
<comment type="caution">
    <text evidence="7">The sequence shown here is derived from an EMBL/GenBank/DDBJ whole genome shotgun (WGS) entry which is preliminary data.</text>
</comment>
<dbReference type="EMBL" id="QFOI01000053">
    <property type="protein sequence ID" value="PZP50787.1"/>
    <property type="molecule type" value="Genomic_DNA"/>
</dbReference>
<dbReference type="InterPro" id="IPR009056">
    <property type="entry name" value="Cyt_c-like_dom"/>
</dbReference>
<protein>
    <recommendedName>
        <fullName evidence="6">Cytochrome c domain-containing protein</fullName>
    </recommendedName>
</protein>
<name>A0A2W5FAQ1_9SPHI</name>
<dbReference type="Pfam" id="PF13517">
    <property type="entry name" value="FG-GAP_3"/>
    <property type="match status" value="1"/>
</dbReference>
<keyword evidence="4" id="KW-0349">Heme</keyword>
<dbReference type="GO" id="GO:0009055">
    <property type="term" value="F:electron transfer activity"/>
    <property type="evidence" value="ECO:0007669"/>
    <property type="project" value="InterPro"/>
</dbReference>
<dbReference type="AlphaFoldDB" id="A0A2W5FAQ1"/>
<keyword evidence="5" id="KW-0812">Transmembrane</keyword>